<dbReference type="GO" id="GO:0005886">
    <property type="term" value="C:plasma membrane"/>
    <property type="evidence" value="ECO:0007669"/>
    <property type="project" value="UniProtKB-SubCell"/>
</dbReference>
<feature type="transmembrane region" description="Helical" evidence="12">
    <location>
        <begin position="298"/>
        <end position="320"/>
    </location>
</feature>
<evidence type="ECO:0000256" key="6">
    <source>
        <dbReference type="ARBA" id="ARBA00022692"/>
    </source>
</evidence>
<dbReference type="GO" id="GO:0016682">
    <property type="term" value="F:oxidoreductase activity, acting on diphenols and related substances as donors, oxygen as acceptor"/>
    <property type="evidence" value="ECO:0007669"/>
    <property type="project" value="TreeGrafter"/>
</dbReference>
<name>Q2QFA7_MEGGA</name>
<keyword evidence="9 12" id="KW-1133">Transmembrane helix</keyword>
<dbReference type="GO" id="GO:0046872">
    <property type="term" value="F:metal ion binding"/>
    <property type="evidence" value="ECO:0007669"/>
    <property type="project" value="UniProtKB-KW"/>
</dbReference>
<dbReference type="PANTHER" id="PTHR43141">
    <property type="entry name" value="CYTOCHROME BD2 SUBUNIT II"/>
    <property type="match status" value="1"/>
</dbReference>
<keyword evidence="10" id="KW-0408">Iron</keyword>
<evidence type="ECO:0000256" key="3">
    <source>
        <dbReference type="ARBA" id="ARBA00022448"/>
    </source>
</evidence>
<feature type="transmembrane region" description="Helical" evidence="12">
    <location>
        <begin position="255"/>
        <end position="278"/>
    </location>
</feature>
<evidence type="ECO:0000256" key="10">
    <source>
        <dbReference type="ARBA" id="ARBA00023004"/>
    </source>
</evidence>
<keyword evidence="4" id="KW-1003">Cell membrane</keyword>
<evidence type="ECO:0000256" key="11">
    <source>
        <dbReference type="ARBA" id="ARBA00023136"/>
    </source>
</evidence>
<dbReference type="PANTHER" id="PTHR43141:SF5">
    <property type="entry name" value="CYTOCHROME BD-I UBIQUINOL OXIDASE SUBUNIT 2"/>
    <property type="match status" value="1"/>
</dbReference>
<evidence type="ECO:0000256" key="8">
    <source>
        <dbReference type="ARBA" id="ARBA00022982"/>
    </source>
</evidence>
<feature type="transmembrane region" description="Helical" evidence="12">
    <location>
        <begin position="225"/>
        <end position="246"/>
    </location>
</feature>
<evidence type="ECO:0000256" key="2">
    <source>
        <dbReference type="ARBA" id="ARBA00007543"/>
    </source>
</evidence>
<evidence type="ECO:0000256" key="4">
    <source>
        <dbReference type="ARBA" id="ARBA00022475"/>
    </source>
</evidence>
<feature type="transmembrane region" description="Helical" evidence="12">
    <location>
        <begin position="113"/>
        <end position="138"/>
    </location>
</feature>
<feature type="transmembrane region" description="Helical" evidence="12">
    <location>
        <begin position="83"/>
        <end position="101"/>
    </location>
</feature>
<keyword evidence="11 12" id="KW-0472">Membrane</keyword>
<organism evidence="13">
    <name type="scientific">Megalodesulfovibrio gigas</name>
    <name type="common">Desulfovibrio gigas</name>
    <dbReference type="NCBI Taxonomy" id="879"/>
    <lineage>
        <taxon>Bacteria</taxon>
        <taxon>Pseudomonadati</taxon>
        <taxon>Thermodesulfobacteriota</taxon>
        <taxon>Desulfovibrionia</taxon>
        <taxon>Desulfovibrionales</taxon>
        <taxon>Desulfovibrionaceae</taxon>
        <taxon>Megalodesulfovibrio</taxon>
    </lineage>
</organism>
<feature type="transmembrane region" description="Helical" evidence="12">
    <location>
        <begin position="200"/>
        <end position="219"/>
    </location>
</feature>
<keyword evidence="3" id="KW-0813">Transport</keyword>
<accession>Q2QFA7</accession>
<protein>
    <submittedName>
        <fullName evidence="13">Cytochrome bd quinol oxidase subunit II</fullName>
    </submittedName>
</protein>
<evidence type="ECO:0000256" key="9">
    <source>
        <dbReference type="ARBA" id="ARBA00022989"/>
    </source>
</evidence>
<keyword evidence="5" id="KW-0349">Heme</keyword>
<dbReference type="NCBIfam" id="TIGR00203">
    <property type="entry name" value="cydB"/>
    <property type="match status" value="1"/>
</dbReference>
<dbReference type="GO" id="GO:0009055">
    <property type="term" value="F:electron transfer activity"/>
    <property type="evidence" value="ECO:0007669"/>
    <property type="project" value="TreeGrafter"/>
</dbReference>
<dbReference type="GO" id="GO:0019646">
    <property type="term" value="P:aerobic electron transport chain"/>
    <property type="evidence" value="ECO:0007669"/>
    <property type="project" value="TreeGrafter"/>
</dbReference>
<dbReference type="AlphaFoldDB" id="Q2QFA7"/>
<feature type="transmembrane region" description="Helical" evidence="12">
    <location>
        <begin position="6"/>
        <end position="35"/>
    </location>
</feature>
<dbReference type="OMA" id="FLPQVWF"/>
<dbReference type="PIRSF" id="PIRSF000267">
    <property type="entry name" value="Cyt_oxidse_sub2"/>
    <property type="match status" value="1"/>
</dbReference>
<dbReference type="EMBL" id="DQ088033">
    <property type="protein sequence ID" value="AAZ04365.1"/>
    <property type="molecule type" value="Genomic_DNA"/>
</dbReference>
<proteinExistence type="inferred from homology"/>
<keyword evidence="6 12" id="KW-0812">Transmembrane</keyword>
<comment type="similarity">
    <text evidence="2">Belongs to the cytochrome ubiquinol oxidase subunit 2 family.</text>
</comment>
<evidence type="ECO:0000256" key="7">
    <source>
        <dbReference type="ARBA" id="ARBA00022723"/>
    </source>
</evidence>
<evidence type="ECO:0000256" key="5">
    <source>
        <dbReference type="ARBA" id="ARBA00022617"/>
    </source>
</evidence>
<sequence length="336" mass="37334">MLETIWFILWGVLWAMYFVLDGFDFGIGTLMPFLAKNETDRRIMYNAQGPFWDGNEVWLITAGGVTFAAFPEVYAVMFSQLYTPLYLLLFALIFRGVTFEFRHLSESPTMKKFMDICHVLGSFLPALLLGVAFSNIFMGLPLENGVSQGSFFGLLNPYALAGGLLFVTAFCYHGAVWLAIKSPASMRQRAIRAAEEIWPALVLLAVVFLAASALATDLYANYLKYPFLLFIPMIPVAGLVLTRVALGKRNLWQSWIFSAATIFGTTAFGVAGIFPALLPSSIGPEHSVTIHNGASSPLTLQIMLGVALVMVPAIILYQAWVFKHFSFQIKEEEMIY</sequence>
<keyword evidence="7" id="KW-0479">Metal-binding</keyword>
<keyword evidence="8" id="KW-0249">Electron transport</keyword>
<gene>
    <name evidence="13" type="primary">cydB</name>
</gene>
<evidence type="ECO:0000256" key="12">
    <source>
        <dbReference type="SAM" id="Phobius"/>
    </source>
</evidence>
<evidence type="ECO:0000313" key="13">
    <source>
        <dbReference type="EMBL" id="AAZ04365.1"/>
    </source>
</evidence>
<comment type="subcellular location">
    <subcellularLocation>
        <location evidence="1">Cell membrane</location>
        <topology evidence="1">Multi-pass membrane protein</topology>
    </subcellularLocation>
</comment>
<dbReference type="InterPro" id="IPR003317">
    <property type="entry name" value="Cyt-d_oxidase_su2"/>
</dbReference>
<evidence type="ECO:0000256" key="1">
    <source>
        <dbReference type="ARBA" id="ARBA00004651"/>
    </source>
</evidence>
<reference evidence="13" key="1">
    <citation type="journal article" date="2006" name="Curr. Microbiol.">
        <title>Characterization and expression analysis of the cytochrome bd oxidase operon from Desulfovibrio gigas.</title>
        <authorList>
            <person name="Machado P."/>
            <person name="Felix R."/>
            <person name="Rodrigues R."/>
            <person name="Oliveira S."/>
            <person name="Rodrigues-Pousada C."/>
        </authorList>
    </citation>
    <scope>NUCLEOTIDE SEQUENCE</scope>
</reference>
<dbReference type="GO" id="GO:0070069">
    <property type="term" value="C:cytochrome complex"/>
    <property type="evidence" value="ECO:0007669"/>
    <property type="project" value="TreeGrafter"/>
</dbReference>
<feature type="transmembrane region" description="Helical" evidence="12">
    <location>
        <begin position="158"/>
        <end position="180"/>
    </location>
</feature>
<dbReference type="Pfam" id="PF02322">
    <property type="entry name" value="Cyt_bd_oxida_II"/>
    <property type="match status" value="1"/>
</dbReference>